<dbReference type="Proteomes" id="UP000774000">
    <property type="component" value="Unassembled WGS sequence"/>
</dbReference>
<reference evidence="1" key="1">
    <citation type="submission" date="2021-01" db="EMBL/GenBank/DDBJ databases">
        <title>Genomic Encyclopedia of Type Strains, Phase IV (KMG-IV): sequencing the most valuable type-strain genomes for metagenomic binning, comparative biology and taxonomic classification.</title>
        <authorList>
            <person name="Goeker M."/>
        </authorList>
    </citation>
    <scope>NUCLEOTIDE SEQUENCE</scope>
    <source>
        <strain evidence="1">DSM 23230</strain>
    </source>
</reference>
<name>A0A938XS76_9FIRM</name>
<accession>A0A938XS76</accession>
<proteinExistence type="predicted"/>
<sequence>MKVKGIAKSIVNKLVTRSNHLSQGRAVGVIGFVNQNGYIDSITEIVDGGVSGLPYREILSKVASRKGESLLEIMNQLPDNAVLITTNPGKTGLIVETGGINTLDQPLVSIGVKMGQVAGVGIIYPQEHLFELTTKSEEIKLKRLTAKTMEEEREVLQENSKTKLEYLEICEELEQVELEETEVNVETKSESEWQVKPVEVNSIEEEFAEKLIKKSINVEQGREVAAIGEVKDGHIVQQGDIVVGGMGYVPSRLLASSYTDIAGISLREAYTKHIPHNVVIVHTHPGGTGVMHMGDAMAGPVTWGRPVVAIGHDKNGEIKGATVIELLEEAMDLVDEYEELGQEFYEAQTPDEEADIRKRRFGIAQEYTDLCKTIEIKSI</sequence>
<keyword evidence="2" id="KW-1185">Reference proteome</keyword>
<evidence type="ECO:0000313" key="1">
    <source>
        <dbReference type="EMBL" id="MBM7555311.1"/>
    </source>
</evidence>
<dbReference type="RefSeq" id="WP_204700032.1">
    <property type="nucleotide sequence ID" value="NZ_JAFBDQ010000001.1"/>
</dbReference>
<comment type="caution">
    <text evidence="1">The sequence shown here is derived from an EMBL/GenBank/DDBJ whole genome shotgun (WGS) entry which is preliminary data.</text>
</comment>
<dbReference type="EMBL" id="JAFBDQ010000001">
    <property type="protein sequence ID" value="MBM7555311.1"/>
    <property type="molecule type" value="Genomic_DNA"/>
</dbReference>
<organism evidence="1 2">
    <name type="scientific">Halanaerobacter jeridensis</name>
    <dbReference type="NCBI Taxonomy" id="706427"/>
    <lineage>
        <taxon>Bacteria</taxon>
        <taxon>Bacillati</taxon>
        <taxon>Bacillota</taxon>
        <taxon>Clostridia</taxon>
        <taxon>Halanaerobiales</taxon>
        <taxon>Halobacteroidaceae</taxon>
        <taxon>Halanaerobacter</taxon>
    </lineage>
</organism>
<evidence type="ECO:0000313" key="2">
    <source>
        <dbReference type="Proteomes" id="UP000774000"/>
    </source>
</evidence>
<dbReference type="AlphaFoldDB" id="A0A938XS76"/>
<protein>
    <recommendedName>
        <fullName evidence="3">Peptidase S7</fullName>
    </recommendedName>
</protein>
<evidence type="ECO:0008006" key="3">
    <source>
        <dbReference type="Google" id="ProtNLM"/>
    </source>
</evidence>
<gene>
    <name evidence="1" type="ORF">JOC47_000135</name>
</gene>